<dbReference type="RefSeq" id="WP_013781801.1">
    <property type="nucleotide sequence ID" value="NC_015520.1"/>
</dbReference>
<evidence type="ECO:0000256" key="2">
    <source>
        <dbReference type="ARBA" id="ARBA00022723"/>
    </source>
</evidence>
<dbReference type="PANTHER" id="PTHR37168:SF2">
    <property type="entry name" value="CRISPR-ASSOCIATED EXONUCLEASE CAS4"/>
    <property type="match status" value="1"/>
</dbReference>
<keyword evidence="4 9" id="KW-0269">Exonuclease</keyword>
<dbReference type="Pfam" id="PF01930">
    <property type="entry name" value="Cas_Cas4"/>
    <property type="match status" value="1"/>
</dbReference>
<evidence type="ECO:0000256" key="5">
    <source>
        <dbReference type="ARBA" id="ARBA00023004"/>
    </source>
</evidence>
<dbReference type="EC" id="3.1.12.1" evidence="9"/>
<comment type="cofactor">
    <cofactor evidence="9">
        <name>Mg(2+)</name>
        <dbReference type="ChEBI" id="CHEBI:18420"/>
    </cofactor>
    <cofactor evidence="9">
        <name>Mn(2+)</name>
        <dbReference type="ChEBI" id="CHEBI:29035"/>
    </cofactor>
    <text evidence="9">Mg(2+) or Mn(2+) required for ssDNA cleavage activity.</text>
</comment>
<keyword evidence="8 9" id="KW-0464">Manganese</keyword>
<keyword evidence="3 9" id="KW-0378">Hydrolase</keyword>
<dbReference type="KEGG" id="mas:Mahau_2202"/>
<comment type="cofactor">
    <cofactor evidence="9">
        <name>iron-sulfur cluster</name>
        <dbReference type="ChEBI" id="CHEBI:30408"/>
    </cofactor>
</comment>
<evidence type="ECO:0000256" key="6">
    <source>
        <dbReference type="ARBA" id="ARBA00023014"/>
    </source>
</evidence>
<comment type="similarity">
    <text evidence="9">Belongs to the CRISPR-associated exonuclease Cas4 family.</text>
</comment>
<evidence type="ECO:0000259" key="10">
    <source>
        <dbReference type="Pfam" id="PF01930"/>
    </source>
</evidence>
<reference evidence="11 12" key="2">
    <citation type="journal article" date="2011" name="Stand. Genomic Sci.">
        <title>Complete genome sequence of Mahella australiensis type strain (50-1 BON).</title>
        <authorList>
            <person name="Sikorski J."/>
            <person name="Teshima H."/>
            <person name="Nolan M."/>
            <person name="Lucas S."/>
            <person name="Hammon N."/>
            <person name="Deshpande S."/>
            <person name="Cheng J.F."/>
            <person name="Pitluck S."/>
            <person name="Liolios K."/>
            <person name="Pagani I."/>
            <person name="Ivanova N."/>
            <person name="Huntemann M."/>
            <person name="Mavromatis K."/>
            <person name="Ovchinikova G."/>
            <person name="Pati A."/>
            <person name="Tapia R."/>
            <person name="Han C."/>
            <person name="Goodwin L."/>
            <person name="Chen A."/>
            <person name="Palaniappan K."/>
            <person name="Land M."/>
            <person name="Hauser L."/>
            <person name="Ngatchou-Djao O.D."/>
            <person name="Rohde M."/>
            <person name="Pukall R."/>
            <person name="Spring S."/>
            <person name="Abt B."/>
            <person name="Goker M."/>
            <person name="Detter J.C."/>
            <person name="Woyke T."/>
            <person name="Bristow J."/>
            <person name="Markowitz V."/>
            <person name="Hugenholtz P."/>
            <person name="Eisen J.A."/>
            <person name="Kyrpides N.C."/>
            <person name="Klenk H.P."/>
            <person name="Lapidus A."/>
        </authorList>
    </citation>
    <scope>NUCLEOTIDE SEQUENCE [LARGE SCALE GENOMIC DNA]</scope>
    <source>
        <strain evidence="12">DSM 15567 / CIP 107919 / 50-1 BON</strain>
    </source>
</reference>
<dbReference type="NCBIfam" id="TIGR00372">
    <property type="entry name" value="cas4"/>
    <property type="match status" value="1"/>
</dbReference>
<dbReference type="InterPro" id="IPR022765">
    <property type="entry name" value="Dna2/Cas4_DUF83"/>
</dbReference>
<evidence type="ECO:0000256" key="7">
    <source>
        <dbReference type="ARBA" id="ARBA00023118"/>
    </source>
</evidence>
<dbReference type="AlphaFoldDB" id="F4A3B9"/>
<evidence type="ECO:0000256" key="4">
    <source>
        <dbReference type="ARBA" id="ARBA00022839"/>
    </source>
</evidence>
<dbReference type="OrthoDB" id="9794720at2"/>
<dbReference type="GO" id="GO:0051607">
    <property type="term" value="P:defense response to virus"/>
    <property type="evidence" value="ECO:0007669"/>
    <property type="project" value="UniProtKB-KW"/>
</dbReference>
<dbReference type="EMBL" id="CP002360">
    <property type="protein sequence ID" value="AEE97374.1"/>
    <property type="molecule type" value="Genomic_DNA"/>
</dbReference>
<keyword evidence="2 9" id="KW-0479">Metal-binding</keyword>
<evidence type="ECO:0000256" key="8">
    <source>
        <dbReference type="ARBA" id="ARBA00023211"/>
    </source>
</evidence>
<dbReference type="InterPro" id="IPR013343">
    <property type="entry name" value="CRISPR-assoc_prot_Cas4"/>
</dbReference>
<dbReference type="eggNOG" id="COG1468">
    <property type="taxonomic scope" value="Bacteria"/>
</dbReference>
<evidence type="ECO:0000256" key="3">
    <source>
        <dbReference type="ARBA" id="ARBA00022801"/>
    </source>
</evidence>
<keyword evidence="5 9" id="KW-0408">Iron</keyword>
<gene>
    <name evidence="11" type="ordered locus">Mahau_2202</name>
</gene>
<keyword evidence="12" id="KW-1185">Reference proteome</keyword>
<dbReference type="STRING" id="697281.Mahau_2202"/>
<dbReference type="GO" id="GO:0004527">
    <property type="term" value="F:exonuclease activity"/>
    <property type="evidence" value="ECO:0007669"/>
    <property type="project" value="UniProtKB-KW"/>
</dbReference>
<proteinExistence type="inferred from homology"/>
<evidence type="ECO:0000313" key="11">
    <source>
        <dbReference type="EMBL" id="AEE97374.1"/>
    </source>
</evidence>
<keyword evidence="1 9" id="KW-0540">Nuclease</keyword>
<name>F4A3B9_MAHA5</name>
<keyword evidence="6 9" id="KW-0411">Iron-sulfur</keyword>
<dbReference type="InterPro" id="IPR011604">
    <property type="entry name" value="PDDEXK-like_dom_sf"/>
</dbReference>
<feature type="domain" description="DUF83" evidence="10">
    <location>
        <begin position="7"/>
        <end position="166"/>
    </location>
</feature>
<reference evidence="12" key="1">
    <citation type="submission" date="2010-11" db="EMBL/GenBank/DDBJ databases">
        <title>The complete genome of Mahella australiensis DSM 15567.</title>
        <authorList>
            <consortium name="US DOE Joint Genome Institute (JGI-PGF)"/>
            <person name="Lucas S."/>
            <person name="Copeland A."/>
            <person name="Lapidus A."/>
            <person name="Bruce D."/>
            <person name="Goodwin L."/>
            <person name="Pitluck S."/>
            <person name="Kyrpides N."/>
            <person name="Mavromatis K."/>
            <person name="Pagani I."/>
            <person name="Ivanova N."/>
            <person name="Teshima H."/>
            <person name="Brettin T."/>
            <person name="Detter J.C."/>
            <person name="Han C."/>
            <person name="Tapia R."/>
            <person name="Land M."/>
            <person name="Hauser L."/>
            <person name="Markowitz V."/>
            <person name="Cheng J.-F."/>
            <person name="Hugenholtz P."/>
            <person name="Woyke T."/>
            <person name="Wu D."/>
            <person name="Spring S."/>
            <person name="Pukall R."/>
            <person name="Steenblock K."/>
            <person name="Schneider S."/>
            <person name="Klenk H.-P."/>
            <person name="Eisen J.A."/>
        </authorList>
    </citation>
    <scope>NUCLEOTIDE SEQUENCE [LARGE SCALE GENOMIC DNA]</scope>
    <source>
        <strain evidence="12">DSM 15567 / CIP 107919 / 50-1 BON</strain>
    </source>
</reference>
<dbReference type="Gene3D" id="3.90.320.10">
    <property type="match status" value="1"/>
</dbReference>
<evidence type="ECO:0000256" key="9">
    <source>
        <dbReference type="RuleBase" id="RU365022"/>
    </source>
</evidence>
<dbReference type="PANTHER" id="PTHR37168">
    <property type="entry name" value="CRISPR-ASSOCIATED EXONUCLEASE CAS4"/>
    <property type="match status" value="1"/>
</dbReference>
<dbReference type="HOGENOM" id="CLU_133784_0_0_9"/>
<comment type="function">
    <text evidence="9">CRISPR (clustered regularly interspaced short palindromic repeat) is an adaptive immune system that provides protection against mobile genetic elements (viruses, transposable elements and conjugative plasmids). CRISPR clusters contain sequences complementary to antecedent mobile elements and target invading nucleic acids. CRISPR clusters are transcribed and processed into CRISPR RNA (crRNA).</text>
</comment>
<sequence>MEDVDINGTLIWYYYICPRETWLMARHLTPDEHDENIEWGRFLHEHSYERDKKEIAVGNIKIDLLEKDDGGLVIGEVKKSSKYLQSARMQLLFYLSELKKLGIEAEGQLMFPEEREIIDVRLDQEAQVELDRACAAIADIVSAELPPQPARVHWCTSCAYAEMCWA</sequence>
<dbReference type="Proteomes" id="UP000008457">
    <property type="component" value="Chromosome"/>
</dbReference>
<accession>F4A3B9</accession>
<evidence type="ECO:0000313" key="12">
    <source>
        <dbReference type="Proteomes" id="UP000008457"/>
    </source>
</evidence>
<keyword evidence="7 9" id="KW-0051">Antiviral defense</keyword>
<organism evidence="11 12">
    <name type="scientific">Mahella australiensis (strain DSM 15567 / CIP 107919 / 50-1 BON)</name>
    <dbReference type="NCBI Taxonomy" id="697281"/>
    <lineage>
        <taxon>Bacteria</taxon>
        <taxon>Bacillati</taxon>
        <taxon>Bacillota</taxon>
        <taxon>Clostridia</taxon>
        <taxon>Thermoanaerobacterales</taxon>
        <taxon>Thermoanaerobacterales Family IV. Incertae Sedis</taxon>
        <taxon>Mahella</taxon>
    </lineage>
</organism>
<dbReference type="GO" id="GO:0051536">
    <property type="term" value="F:iron-sulfur cluster binding"/>
    <property type="evidence" value="ECO:0007669"/>
    <property type="project" value="UniProtKB-KW"/>
</dbReference>
<protein>
    <recommendedName>
        <fullName evidence="9">CRISPR-associated exonuclease Cas4</fullName>
        <ecNumber evidence="9">3.1.12.1</ecNumber>
    </recommendedName>
</protein>
<dbReference type="GO" id="GO:0046872">
    <property type="term" value="F:metal ion binding"/>
    <property type="evidence" value="ECO:0007669"/>
    <property type="project" value="UniProtKB-KW"/>
</dbReference>
<evidence type="ECO:0000256" key="1">
    <source>
        <dbReference type="ARBA" id="ARBA00022722"/>
    </source>
</evidence>